<gene>
    <name evidence="3" type="ORF">WA026_000523</name>
</gene>
<feature type="region of interest" description="Disordered" evidence="2">
    <location>
        <begin position="383"/>
        <end position="404"/>
    </location>
</feature>
<dbReference type="Proteomes" id="UP001431783">
    <property type="component" value="Unassembled WGS sequence"/>
</dbReference>
<proteinExistence type="predicted"/>
<sequence length="811" mass="92221">MYHVRNLMGSTKNAVLSAMRIPTQNLIIPSNYQIENINPEEITSDSGEVLGAINQKILSRSSFGKDDTKENYEQNNNEPSDPFGIVDTFHRVGTAIRDSVRSGQNTLSHIGDIAHNARKIYYSTKNTVPRVFIPYAKAPVLMMSRFKDDSKVPAMKKAVIITPKIMAIKEPMLESVKPEPNYVKMGNILDAIGISKPDKDKLDLERFVIKTPENGNVRGIYIPPIGDVKSMNGQEIPDLLNAKKTLTDHSYEKVSSSKNVKNVLEKIKKDVEITLKKTKNQVEHVKDKIANSLQYRKKTNAELANMLFKNKFKSYGDLESRVGNILEANGGRAINFTKEEEQKIIDTFLDNIFKMDKKHDPKSKSILYIANKNQSEEHSKNFERGLKDSGSQIEIKTPSSHGRSKKVNEMMKNLTLAIPIDEMESAKVMKFNSNDIKKNEIHKYTLHDNEKIYHKVNPEIVLESRFTDDNDLENRELRYPEELGEDDEDIKKVDEYVVNHIVSSKNLEQFKNDPSVEITDEFLQTPTDNVTPHSSRSLLSFPKDNSNNQLSETKKIYELSKPKSSRRKRGSLNDQVVGLNLPPELMKPFMTRASDKDIDKFFDSGGSNEVVGNARSEYLDVGHLGKRPYMFENDQPVNTQDISLSGVSPTYLIEQMRARAIATSKNAAEYTEYNPNLNSDAVNHVMEQPMYTYFDQEDGSKSLENSMRSTDSSEHTLCSPFSPYRNSPILCGNSYEYPHYLEQNEVENKLHEEKSGVGQSRTSMVVSDILRKPFMGLESKDAVKKFYEEYNGAGFMDHSVDSVEHELFSDY</sequence>
<accession>A0AAW1UYR5</accession>
<evidence type="ECO:0000256" key="2">
    <source>
        <dbReference type="SAM" id="MobiDB-lite"/>
    </source>
</evidence>
<feature type="region of interest" description="Disordered" evidence="2">
    <location>
        <begin position="524"/>
        <end position="575"/>
    </location>
</feature>
<dbReference type="AlphaFoldDB" id="A0AAW1UYR5"/>
<keyword evidence="4" id="KW-1185">Reference proteome</keyword>
<comment type="caution">
    <text evidence="3">The sequence shown here is derived from an EMBL/GenBank/DDBJ whole genome shotgun (WGS) entry which is preliminary data.</text>
</comment>
<evidence type="ECO:0000313" key="3">
    <source>
        <dbReference type="EMBL" id="KAK9888259.1"/>
    </source>
</evidence>
<reference evidence="3 4" key="1">
    <citation type="submission" date="2023-03" db="EMBL/GenBank/DDBJ databases">
        <title>Genome insight into feeding habits of ladybird beetles.</title>
        <authorList>
            <person name="Li H.-S."/>
            <person name="Huang Y.-H."/>
            <person name="Pang H."/>
        </authorList>
    </citation>
    <scope>NUCLEOTIDE SEQUENCE [LARGE SCALE GENOMIC DNA]</scope>
    <source>
        <strain evidence="3">SYSU_2023b</strain>
        <tissue evidence="3">Whole body</tissue>
    </source>
</reference>
<evidence type="ECO:0000313" key="4">
    <source>
        <dbReference type="Proteomes" id="UP001431783"/>
    </source>
</evidence>
<organism evidence="3 4">
    <name type="scientific">Henosepilachna vigintioctopunctata</name>
    <dbReference type="NCBI Taxonomy" id="420089"/>
    <lineage>
        <taxon>Eukaryota</taxon>
        <taxon>Metazoa</taxon>
        <taxon>Ecdysozoa</taxon>
        <taxon>Arthropoda</taxon>
        <taxon>Hexapoda</taxon>
        <taxon>Insecta</taxon>
        <taxon>Pterygota</taxon>
        <taxon>Neoptera</taxon>
        <taxon>Endopterygota</taxon>
        <taxon>Coleoptera</taxon>
        <taxon>Polyphaga</taxon>
        <taxon>Cucujiformia</taxon>
        <taxon>Coccinelloidea</taxon>
        <taxon>Coccinellidae</taxon>
        <taxon>Epilachninae</taxon>
        <taxon>Epilachnini</taxon>
        <taxon>Henosepilachna</taxon>
    </lineage>
</organism>
<dbReference type="EMBL" id="JARQZJ010000121">
    <property type="protein sequence ID" value="KAK9888259.1"/>
    <property type="molecule type" value="Genomic_DNA"/>
</dbReference>
<evidence type="ECO:0000256" key="1">
    <source>
        <dbReference type="SAM" id="Coils"/>
    </source>
</evidence>
<keyword evidence="1" id="KW-0175">Coiled coil</keyword>
<feature type="coiled-coil region" evidence="1">
    <location>
        <begin position="261"/>
        <end position="288"/>
    </location>
</feature>
<feature type="compositionally biased region" description="Basic and acidic residues" evidence="2">
    <location>
        <begin position="552"/>
        <end position="561"/>
    </location>
</feature>
<name>A0AAW1UYR5_9CUCU</name>
<feature type="compositionally biased region" description="Polar residues" evidence="2">
    <location>
        <begin position="389"/>
        <end position="401"/>
    </location>
</feature>
<feature type="compositionally biased region" description="Polar residues" evidence="2">
    <location>
        <begin position="524"/>
        <end position="551"/>
    </location>
</feature>
<protein>
    <submittedName>
        <fullName evidence="3">Uncharacterized protein</fullName>
    </submittedName>
</protein>